<name>A0ABY2GXQ3_9HYPO</name>
<keyword evidence="2" id="KW-1185">Reference proteome</keyword>
<gene>
    <name evidence="1" type="ORF">CCMA1212_008116</name>
</gene>
<proteinExistence type="predicted"/>
<evidence type="ECO:0000313" key="1">
    <source>
        <dbReference type="EMBL" id="TFB00077.1"/>
    </source>
</evidence>
<dbReference type="RefSeq" id="XP_073556278.1">
    <property type="nucleotide sequence ID" value="XM_073705263.1"/>
</dbReference>
<dbReference type="EMBL" id="PPTA01000012">
    <property type="protein sequence ID" value="TFB00077.1"/>
    <property type="molecule type" value="Genomic_DNA"/>
</dbReference>
<accession>A0ABY2GXQ3</accession>
<dbReference type="Proteomes" id="UP001642720">
    <property type="component" value="Unassembled WGS sequence"/>
</dbReference>
<evidence type="ECO:0000313" key="2">
    <source>
        <dbReference type="Proteomes" id="UP001642720"/>
    </source>
</evidence>
<organism evidence="1 2">
    <name type="scientific">Trichoderma ghanense</name>
    <dbReference type="NCBI Taxonomy" id="65468"/>
    <lineage>
        <taxon>Eukaryota</taxon>
        <taxon>Fungi</taxon>
        <taxon>Dikarya</taxon>
        <taxon>Ascomycota</taxon>
        <taxon>Pezizomycotina</taxon>
        <taxon>Sordariomycetes</taxon>
        <taxon>Hypocreomycetidae</taxon>
        <taxon>Hypocreales</taxon>
        <taxon>Hypocreaceae</taxon>
        <taxon>Trichoderma</taxon>
    </lineage>
</organism>
<protein>
    <submittedName>
        <fullName evidence="1">Uncharacterized protein</fullName>
    </submittedName>
</protein>
<comment type="caution">
    <text evidence="1">The sequence shown here is derived from an EMBL/GenBank/DDBJ whole genome shotgun (WGS) entry which is preliminary data.</text>
</comment>
<sequence length="103" mass="11647">MTRGGRIHAIGIYKRGEPISGALPSLHLWKIMQTPALFTSFDPSIFVAQPCNYPPFFPSHILPAAFCLFCVVLREEVAFFTLFTVFSCLFTTIRLKRRVLLAP</sequence>
<reference evidence="1 2" key="1">
    <citation type="submission" date="2018-01" db="EMBL/GenBank/DDBJ databases">
        <title>Genome characterization of the sugarcane-associated fungus Trichoderma ghanense CCMA-1212 and their application in lignocelulose bioconversion.</title>
        <authorList>
            <person name="Steindorff A.S."/>
            <person name="Mendes T.D."/>
            <person name="Vilela E.S.D."/>
            <person name="Rodrigues D.S."/>
            <person name="Formighieri E.F."/>
            <person name="Melo I.S."/>
            <person name="Favaro L.C.L."/>
        </authorList>
    </citation>
    <scope>NUCLEOTIDE SEQUENCE [LARGE SCALE GENOMIC DNA]</scope>
    <source>
        <strain evidence="1 2">CCMA-1212</strain>
    </source>
</reference>
<dbReference type="GeneID" id="300579713"/>